<dbReference type="SUPFAM" id="SSF50998">
    <property type="entry name" value="Quinoprotein alcohol dehydrogenase-like"/>
    <property type="match status" value="1"/>
</dbReference>
<dbReference type="SUPFAM" id="SSF88946">
    <property type="entry name" value="Sigma2 domain of RNA polymerase sigma factors"/>
    <property type="match status" value="1"/>
</dbReference>
<evidence type="ECO:0000256" key="2">
    <source>
        <dbReference type="ARBA" id="ARBA00022737"/>
    </source>
</evidence>
<evidence type="ECO:0000259" key="4">
    <source>
        <dbReference type="Pfam" id="PF04542"/>
    </source>
</evidence>
<proteinExistence type="predicted"/>
<dbReference type="Gene3D" id="1.10.1740.10">
    <property type="match status" value="1"/>
</dbReference>
<dbReference type="InterPro" id="IPR014284">
    <property type="entry name" value="RNA_pol_sigma-70_dom"/>
</dbReference>
<dbReference type="Proteomes" id="UP000214646">
    <property type="component" value="Unassembled WGS sequence"/>
</dbReference>
<dbReference type="InterPro" id="IPR013324">
    <property type="entry name" value="RNA_pol_sigma_r3/r4-like"/>
</dbReference>
<dbReference type="Pfam" id="PF04542">
    <property type="entry name" value="Sigma70_r2"/>
    <property type="match status" value="1"/>
</dbReference>
<dbReference type="PANTHER" id="PTHR19879">
    <property type="entry name" value="TRANSCRIPTION INITIATION FACTOR TFIID"/>
    <property type="match status" value="1"/>
</dbReference>
<dbReference type="GO" id="GO:0006352">
    <property type="term" value="P:DNA-templated transcription initiation"/>
    <property type="evidence" value="ECO:0007669"/>
    <property type="project" value="InterPro"/>
</dbReference>
<dbReference type="Pfam" id="PF00400">
    <property type="entry name" value="WD40"/>
    <property type="match status" value="2"/>
</dbReference>
<dbReference type="EMBL" id="NIDE01000014">
    <property type="protein sequence ID" value="OWK37780.1"/>
    <property type="molecule type" value="Genomic_DNA"/>
</dbReference>
<sequence>MGHGPDLLTRFFRRLADDRVAAPTTAELLGRFVASHDEEAFRTIVDRHGPMVWGVCSRVLRQPQDIEDAFQATFIVLARRAAGIRSPELLPAWLHGVARRSAIRVIRLSARRREVQVNTMPNPATNLANDLVDLPVILDEELGRLPPKLRQTVVLCHLQSRTYADAAREMGCSIAAVAKRLEQAAARLRDQLTRRGLAPAACTAWALAAWAPEAAAVSSGVTDRAIAAALGAASGATATPVAATVANEILGATSRFKLRLLAVVMALATGAGVTAAYQFTAAPAQPAPQPKQAAPVRVDRFGDPLPDGAVSRLGTVRFRTGLTPCAAGVGFLAGGKTLVSVYVTGLVVFWDAATGQETSRLDGPPGANALTVSADGRRLVVAGKEVWAWDMTPQGPVSLWKKPSPNGETVNAAALSPDGKTLACGSRSTGHLLDAATGELRGPLGVKSPRLVTFAADGQTLVAAGEGPVHVFDPVSGEERRQLAFPEGWVAQLAISPDGTRVAGASGNLIRTWDATTGRELAKVKYEAQIPTSHFYYPASVLFFSQDGRTLIEAGCEHIRHRDPDTGMENRPATKAAHLLQPFFLDYAPIIPAVSPDGKLVALSTGGRLIGMWRTDTGAEIGPSGGPYGEVTAMKFTRNGKELVTAAGLDHFQTWNLASAEPVRRLTMPVPRMGVGSFVVTPTGEVGAVFSRLRSDGSRFGVVEWNAQTSGVGSDQPVVPAELDKSKAWIPTPALTEDGRRIVWGFEKFLIVVDRATGAEVRRIDTKVPVFAVVVSADGETAATHALKEGELAVWDLGTGKERMRLTNRPIKFAAPFALSPDGRWLACVDGEENGPRSVQLWELASRRAGPRFPIGTASILPLTFSPDSRFLAAGEASGTVRVWDLAAETEARQFAGHRGPIHSLAFAPDGQRLASGSGDATALVWDLGPVLGWPAPAVRSWEPTDALWRGLGKDDPGPAARTAWALTAAGDAAVSFLRGKLRPAPAPSADRVGALIEQLGSDRFIDRERAMAELTTLGIVAEPALRAATTQDPETRQRIDRLLGRLATTLSPELLAAVRGIAALERIGTPAAARALKEVAGERGQHPTIAAEAEAAGRRLSARHDGLQRTGS</sequence>
<keyword evidence="1 3" id="KW-0853">WD repeat</keyword>
<dbReference type="InterPro" id="IPR013249">
    <property type="entry name" value="RNA_pol_sigma70_r4_t2"/>
</dbReference>
<dbReference type="InterPro" id="IPR007627">
    <property type="entry name" value="RNA_pol_sigma70_r2"/>
</dbReference>
<dbReference type="Gene3D" id="2.130.10.10">
    <property type="entry name" value="YVTN repeat-like/Quinoprotein amine dehydrogenase"/>
    <property type="match status" value="4"/>
</dbReference>
<dbReference type="PROSITE" id="PS50082">
    <property type="entry name" value="WD_REPEATS_2"/>
    <property type="match status" value="2"/>
</dbReference>
<dbReference type="SUPFAM" id="SSF50969">
    <property type="entry name" value="YVTN repeat-like/Quinoprotein amine dehydrogenase"/>
    <property type="match status" value="1"/>
</dbReference>
<evidence type="ECO:0000259" key="5">
    <source>
        <dbReference type="Pfam" id="PF08281"/>
    </source>
</evidence>
<comment type="caution">
    <text evidence="6">The sequence shown here is derived from an EMBL/GenBank/DDBJ whole genome shotgun (WGS) entry which is preliminary data.</text>
</comment>
<name>A0A225D857_9BACT</name>
<evidence type="ECO:0000256" key="1">
    <source>
        <dbReference type="ARBA" id="ARBA00022574"/>
    </source>
</evidence>
<feature type="repeat" description="WD" evidence="3">
    <location>
        <begin position="853"/>
        <end position="894"/>
    </location>
</feature>
<dbReference type="Pfam" id="PF08281">
    <property type="entry name" value="Sigma70_r4_2"/>
    <property type="match status" value="1"/>
</dbReference>
<dbReference type="AlphaFoldDB" id="A0A225D857"/>
<dbReference type="InterPro" id="IPR013325">
    <property type="entry name" value="RNA_pol_sigma_r2"/>
</dbReference>
<protein>
    <submittedName>
        <fullName evidence="6">High-affnity carbon uptake protein Hat/HatR</fullName>
    </submittedName>
</protein>
<dbReference type="PROSITE" id="PS50294">
    <property type="entry name" value="WD_REPEATS_REGION"/>
    <property type="match status" value="2"/>
</dbReference>
<dbReference type="InterPro" id="IPR036388">
    <property type="entry name" value="WH-like_DNA-bd_sf"/>
</dbReference>
<dbReference type="GO" id="GO:0005829">
    <property type="term" value="C:cytosol"/>
    <property type="evidence" value="ECO:0007669"/>
    <property type="project" value="UniProtKB-ARBA"/>
</dbReference>
<dbReference type="GO" id="GO:0016987">
    <property type="term" value="F:sigma factor activity"/>
    <property type="evidence" value="ECO:0007669"/>
    <property type="project" value="InterPro"/>
</dbReference>
<organism evidence="6 7">
    <name type="scientific">Fimbriiglobus ruber</name>
    <dbReference type="NCBI Taxonomy" id="1908690"/>
    <lineage>
        <taxon>Bacteria</taxon>
        <taxon>Pseudomonadati</taxon>
        <taxon>Planctomycetota</taxon>
        <taxon>Planctomycetia</taxon>
        <taxon>Gemmatales</taxon>
        <taxon>Gemmataceae</taxon>
        <taxon>Fimbriiglobus</taxon>
    </lineage>
</organism>
<accession>A0A225D857</accession>
<gene>
    <name evidence="6" type="ORF">FRUB_06900</name>
</gene>
<feature type="domain" description="RNA polymerase sigma factor 70 region 4 type 2" evidence="5">
    <location>
        <begin position="137"/>
        <end position="188"/>
    </location>
</feature>
<keyword evidence="7" id="KW-1185">Reference proteome</keyword>
<feature type="domain" description="RNA polymerase sigma-70 region 2" evidence="4">
    <location>
        <begin position="45"/>
        <end position="111"/>
    </location>
</feature>
<dbReference type="GO" id="GO:0003677">
    <property type="term" value="F:DNA binding"/>
    <property type="evidence" value="ECO:0007669"/>
    <property type="project" value="InterPro"/>
</dbReference>
<keyword evidence="2" id="KW-0677">Repeat</keyword>
<dbReference type="InterPro" id="IPR015943">
    <property type="entry name" value="WD40/YVTN_repeat-like_dom_sf"/>
</dbReference>
<dbReference type="PROSITE" id="PS00678">
    <property type="entry name" value="WD_REPEATS_1"/>
    <property type="match status" value="1"/>
</dbReference>
<dbReference type="SUPFAM" id="SSF88659">
    <property type="entry name" value="Sigma3 and sigma4 domains of RNA polymerase sigma factors"/>
    <property type="match status" value="1"/>
</dbReference>
<dbReference type="InterPro" id="IPR011047">
    <property type="entry name" value="Quinoprotein_ADH-like_sf"/>
</dbReference>
<dbReference type="NCBIfam" id="TIGR02937">
    <property type="entry name" value="sigma70-ECF"/>
    <property type="match status" value="1"/>
</dbReference>
<dbReference type="InterPro" id="IPR011044">
    <property type="entry name" value="Quino_amine_DH_bsu"/>
</dbReference>
<dbReference type="Gene3D" id="1.10.10.10">
    <property type="entry name" value="Winged helix-like DNA-binding domain superfamily/Winged helix DNA-binding domain"/>
    <property type="match status" value="1"/>
</dbReference>
<evidence type="ECO:0000256" key="3">
    <source>
        <dbReference type="PROSITE-ProRule" id="PRU00221"/>
    </source>
</evidence>
<dbReference type="PANTHER" id="PTHR19879:SF9">
    <property type="entry name" value="TRANSCRIPTION INITIATION FACTOR TFIID SUBUNIT 5"/>
    <property type="match status" value="1"/>
</dbReference>
<dbReference type="SMART" id="SM00320">
    <property type="entry name" value="WD40"/>
    <property type="match status" value="7"/>
</dbReference>
<dbReference type="InterPro" id="IPR001680">
    <property type="entry name" value="WD40_rpt"/>
</dbReference>
<dbReference type="InterPro" id="IPR019775">
    <property type="entry name" value="WD40_repeat_CS"/>
</dbReference>
<dbReference type="RefSeq" id="WP_088257628.1">
    <property type="nucleotide sequence ID" value="NZ_NIDE01000014.1"/>
</dbReference>
<feature type="repeat" description="WD" evidence="3">
    <location>
        <begin position="895"/>
        <end position="928"/>
    </location>
</feature>
<reference evidence="7" key="1">
    <citation type="submission" date="2017-06" db="EMBL/GenBank/DDBJ databases">
        <title>Genome analysis of Fimbriiglobus ruber SP5, the first member of the order Planctomycetales with confirmed chitinolytic capability.</title>
        <authorList>
            <person name="Ravin N.V."/>
            <person name="Rakitin A.L."/>
            <person name="Ivanova A.A."/>
            <person name="Beletsky A.V."/>
            <person name="Kulichevskaya I.S."/>
            <person name="Mardanov A.V."/>
            <person name="Dedysh S.N."/>
        </authorList>
    </citation>
    <scope>NUCLEOTIDE SEQUENCE [LARGE SCALE GENOMIC DNA]</scope>
    <source>
        <strain evidence="7">SP5</strain>
    </source>
</reference>
<evidence type="ECO:0000313" key="7">
    <source>
        <dbReference type="Proteomes" id="UP000214646"/>
    </source>
</evidence>
<evidence type="ECO:0000313" key="6">
    <source>
        <dbReference type="EMBL" id="OWK37780.1"/>
    </source>
</evidence>
<dbReference type="OrthoDB" id="277950at2"/>